<dbReference type="Gramene" id="OMO79248">
    <property type="protein sequence ID" value="OMO79248"/>
    <property type="gene ID" value="CCACVL1_13806"/>
</dbReference>
<dbReference type="Proteomes" id="UP000188268">
    <property type="component" value="Unassembled WGS sequence"/>
</dbReference>
<organism evidence="1 2">
    <name type="scientific">Corchorus capsularis</name>
    <name type="common">Jute</name>
    <dbReference type="NCBI Taxonomy" id="210143"/>
    <lineage>
        <taxon>Eukaryota</taxon>
        <taxon>Viridiplantae</taxon>
        <taxon>Streptophyta</taxon>
        <taxon>Embryophyta</taxon>
        <taxon>Tracheophyta</taxon>
        <taxon>Spermatophyta</taxon>
        <taxon>Magnoliopsida</taxon>
        <taxon>eudicotyledons</taxon>
        <taxon>Gunneridae</taxon>
        <taxon>Pentapetalae</taxon>
        <taxon>rosids</taxon>
        <taxon>malvids</taxon>
        <taxon>Malvales</taxon>
        <taxon>Malvaceae</taxon>
        <taxon>Grewioideae</taxon>
        <taxon>Apeibeae</taxon>
        <taxon>Corchorus</taxon>
    </lineage>
</organism>
<reference evidence="1 2" key="1">
    <citation type="submission" date="2013-09" db="EMBL/GenBank/DDBJ databases">
        <title>Corchorus capsularis genome sequencing.</title>
        <authorList>
            <person name="Alam M."/>
            <person name="Haque M.S."/>
            <person name="Islam M.S."/>
            <person name="Emdad E.M."/>
            <person name="Islam M.M."/>
            <person name="Ahmed B."/>
            <person name="Halim A."/>
            <person name="Hossen Q.M.M."/>
            <person name="Hossain M.Z."/>
            <person name="Ahmed R."/>
            <person name="Khan M.M."/>
            <person name="Islam R."/>
            <person name="Rashid M.M."/>
            <person name="Khan S.A."/>
            <person name="Rahman M.S."/>
            <person name="Alam M."/>
        </authorList>
    </citation>
    <scope>NUCLEOTIDE SEQUENCE [LARGE SCALE GENOMIC DNA]</scope>
    <source>
        <strain evidence="2">cv. CVL-1</strain>
        <tissue evidence="1">Whole seedling</tissue>
    </source>
</reference>
<proteinExistence type="predicted"/>
<evidence type="ECO:0000313" key="2">
    <source>
        <dbReference type="Proteomes" id="UP000188268"/>
    </source>
</evidence>
<gene>
    <name evidence="1" type="ORF">CCACVL1_13806</name>
</gene>
<dbReference type="AlphaFoldDB" id="A0A1R3I9M0"/>
<keyword evidence="2" id="KW-1185">Reference proteome</keyword>
<sequence>MAAALQHSWGSSLKETAHVVDPVKLGFQKAKAYKNTQVNPDSEIVPSTDEIA</sequence>
<evidence type="ECO:0000313" key="1">
    <source>
        <dbReference type="EMBL" id="OMO79248.1"/>
    </source>
</evidence>
<comment type="caution">
    <text evidence="1">The sequence shown here is derived from an EMBL/GenBank/DDBJ whole genome shotgun (WGS) entry which is preliminary data.</text>
</comment>
<protein>
    <submittedName>
        <fullName evidence="1">Uncharacterized protein</fullName>
    </submittedName>
</protein>
<dbReference type="EMBL" id="AWWV01010437">
    <property type="protein sequence ID" value="OMO79248.1"/>
    <property type="molecule type" value="Genomic_DNA"/>
</dbReference>
<name>A0A1R3I9M0_COCAP</name>
<accession>A0A1R3I9M0</accession>